<dbReference type="InterPro" id="IPR049730">
    <property type="entry name" value="SNF2/RAD54-like_C"/>
</dbReference>
<dbReference type="Pfam" id="PF00176">
    <property type="entry name" value="SNF2-rel_dom"/>
    <property type="match status" value="1"/>
</dbReference>
<accession>A0A0F9L8I3</accession>
<dbReference type="InterPro" id="IPR027417">
    <property type="entry name" value="P-loop_NTPase"/>
</dbReference>
<dbReference type="InterPro" id="IPR000330">
    <property type="entry name" value="SNF2_N"/>
</dbReference>
<gene>
    <name evidence="3" type="ORF">LCGC14_1245530</name>
</gene>
<reference evidence="3" key="1">
    <citation type="journal article" date="2015" name="Nature">
        <title>Complex archaea that bridge the gap between prokaryotes and eukaryotes.</title>
        <authorList>
            <person name="Spang A."/>
            <person name="Saw J.H."/>
            <person name="Jorgensen S.L."/>
            <person name="Zaremba-Niedzwiedzka K."/>
            <person name="Martijn J."/>
            <person name="Lind A.E."/>
            <person name="van Eijk R."/>
            <person name="Schleper C."/>
            <person name="Guy L."/>
            <person name="Ettema T.J."/>
        </authorList>
    </citation>
    <scope>NUCLEOTIDE SEQUENCE</scope>
</reference>
<dbReference type="InterPro" id="IPR001650">
    <property type="entry name" value="Helicase_C-like"/>
</dbReference>
<dbReference type="CDD" id="cd18793">
    <property type="entry name" value="SF2_C_SNF"/>
    <property type="match status" value="1"/>
</dbReference>
<dbReference type="GO" id="GO:0006281">
    <property type="term" value="P:DNA repair"/>
    <property type="evidence" value="ECO:0007669"/>
    <property type="project" value="TreeGrafter"/>
</dbReference>
<proteinExistence type="predicted"/>
<dbReference type="PANTHER" id="PTHR45766">
    <property type="entry name" value="DNA ANNEALING HELICASE AND ENDONUCLEASE ZRANB3 FAMILY MEMBER"/>
    <property type="match status" value="1"/>
</dbReference>
<organism evidence="3">
    <name type="scientific">marine sediment metagenome</name>
    <dbReference type="NCBI Taxonomy" id="412755"/>
    <lineage>
        <taxon>unclassified sequences</taxon>
        <taxon>metagenomes</taxon>
        <taxon>ecological metagenomes</taxon>
    </lineage>
</organism>
<dbReference type="AlphaFoldDB" id="A0A0F9L8I3"/>
<dbReference type="Gene3D" id="3.40.50.10810">
    <property type="entry name" value="Tandem AAA-ATPase domain"/>
    <property type="match status" value="1"/>
</dbReference>
<feature type="domain" description="Helicase C-terminal" evidence="2">
    <location>
        <begin position="324"/>
        <end position="476"/>
    </location>
</feature>
<dbReference type="EMBL" id="LAZR01006770">
    <property type="protein sequence ID" value="KKM89758.1"/>
    <property type="molecule type" value="Genomic_DNA"/>
</dbReference>
<evidence type="ECO:0000256" key="1">
    <source>
        <dbReference type="ARBA" id="ARBA00022801"/>
    </source>
</evidence>
<dbReference type="Pfam" id="PF00271">
    <property type="entry name" value="Helicase_C"/>
    <property type="match status" value="1"/>
</dbReference>
<dbReference type="GO" id="GO:0031297">
    <property type="term" value="P:replication fork processing"/>
    <property type="evidence" value="ECO:0007669"/>
    <property type="project" value="TreeGrafter"/>
</dbReference>
<dbReference type="GO" id="GO:0016787">
    <property type="term" value="F:hydrolase activity"/>
    <property type="evidence" value="ECO:0007669"/>
    <property type="project" value="UniProtKB-KW"/>
</dbReference>
<name>A0A0F9L8I3_9ZZZZ</name>
<dbReference type="PROSITE" id="PS51194">
    <property type="entry name" value="HELICASE_CTER"/>
    <property type="match status" value="1"/>
</dbReference>
<dbReference type="SUPFAM" id="SSF52540">
    <property type="entry name" value="P-loop containing nucleoside triphosphate hydrolases"/>
    <property type="match status" value="2"/>
</dbReference>
<keyword evidence="1" id="KW-0378">Hydrolase</keyword>
<evidence type="ECO:0000259" key="2">
    <source>
        <dbReference type="PROSITE" id="PS51194"/>
    </source>
</evidence>
<comment type="caution">
    <text evidence="3">The sequence shown here is derived from an EMBL/GenBank/DDBJ whole genome shotgun (WGS) entry which is preliminary data.</text>
</comment>
<dbReference type="Gene3D" id="3.40.50.300">
    <property type="entry name" value="P-loop containing nucleotide triphosphate hydrolases"/>
    <property type="match status" value="1"/>
</dbReference>
<dbReference type="PANTHER" id="PTHR45766:SF6">
    <property type="entry name" value="SWI_SNF-RELATED MATRIX-ASSOCIATED ACTIN-DEPENDENT REGULATOR OF CHROMATIN SUBFAMILY A-LIKE PROTEIN 1"/>
    <property type="match status" value="1"/>
</dbReference>
<evidence type="ECO:0000313" key="3">
    <source>
        <dbReference type="EMBL" id="KKM89758.1"/>
    </source>
</evidence>
<dbReference type="SMART" id="SM00490">
    <property type="entry name" value="HELICc"/>
    <property type="match status" value="1"/>
</dbReference>
<protein>
    <recommendedName>
        <fullName evidence="2">Helicase C-terminal domain-containing protein</fullName>
    </recommendedName>
</protein>
<dbReference type="GO" id="GO:0005524">
    <property type="term" value="F:ATP binding"/>
    <property type="evidence" value="ECO:0007669"/>
    <property type="project" value="InterPro"/>
</dbReference>
<sequence>MKFKTKPFKHQLEEFNAHKLDVDRALLWEQGTGKTKVILDTVAWLYLNNEVDGLLIVAPNGVHQNWLQDQFPQHYPLPEYTAILWESQRASGKGFQIKLRQMMEDPKGLAVFAINYEAFITEKGQKAVEKFLTMRTVMMVCDESHKIKAMSAIRTKRIIQLGRYAKYRRILTGTVIGNSAFDLYSQFLFLGEHILGYKSEYAFKHRFGVFVKTFMQGRYFNQLVKYRNLDHLKKLMAPYSSRITKVEVLDLPDKLYTKRYFYMTSEQQKLYTQLKEEFMIEVKKGEILTAPLAITRMLRLQQIISNFVPTGDNELSPVGTTNPRLECLMDAIDSSQGKIIIWARFVEDIRQINKRLTLDKIEFVEYYGDIGSKERISALNKFSTNIKTRIFLANPACAGEGLNLQSASTVIYYSNSFKLIERLQSEDRAHRIGQTKNVTYIDIICPKTIDEHIVKALIEKKNVASLVNGDNLAEWI</sequence>
<dbReference type="InterPro" id="IPR038718">
    <property type="entry name" value="SNF2-like_sf"/>
</dbReference>